<feature type="compositionally biased region" description="Low complexity" evidence="1">
    <location>
        <begin position="252"/>
        <end position="261"/>
    </location>
</feature>
<evidence type="ECO:0000256" key="1">
    <source>
        <dbReference type="SAM" id="MobiDB-lite"/>
    </source>
</evidence>
<sequence length="277" mass="31943">MKRLFQIALVAAGAGLFSSCYYDPYSSGYGYADSYGYSGGGTAFIHTSSDNWFYDSKVRCYYDRSRSAYYDPWLGGYYPSGYCPQPVYHVPHPYGWSGHGTCPPPRNVRYNQIDRYKDRIALLKARNYQWAEKVRLNQAVASANWQNARARAASNFQVAKANQQIRNQQLRNAYSRANRGNNYQGQTVAPGRFSPQVTQPKPPQNYNQRTRQNYNPPQNNNVQRSGYNKPVNSAVQAQKQRNEQLRNAMSNARQQQAQAYQKQKEALQNWNQKRKNR</sequence>
<proteinExistence type="predicted"/>
<accession>A0ABM7RH72</accession>
<evidence type="ECO:0008006" key="4">
    <source>
        <dbReference type="Google" id="ProtNLM"/>
    </source>
</evidence>
<organism evidence="2 3">
    <name type="scientific">Haloferula helveola</name>
    <dbReference type="NCBI Taxonomy" id="490095"/>
    <lineage>
        <taxon>Bacteria</taxon>
        <taxon>Pseudomonadati</taxon>
        <taxon>Verrucomicrobiota</taxon>
        <taxon>Verrucomicrobiia</taxon>
        <taxon>Verrucomicrobiales</taxon>
        <taxon>Verrucomicrobiaceae</taxon>
        <taxon>Haloferula</taxon>
    </lineage>
</organism>
<dbReference type="PROSITE" id="PS51257">
    <property type="entry name" value="PROKAR_LIPOPROTEIN"/>
    <property type="match status" value="1"/>
</dbReference>
<evidence type="ECO:0000313" key="2">
    <source>
        <dbReference type="EMBL" id="BCX49204.1"/>
    </source>
</evidence>
<dbReference type="RefSeq" id="WP_338685695.1">
    <property type="nucleotide sequence ID" value="NZ_AP024702.1"/>
</dbReference>
<feature type="region of interest" description="Disordered" evidence="1">
    <location>
        <begin position="180"/>
        <end position="277"/>
    </location>
</feature>
<dbReference type="EMBL" id="AP024702">
    <property type="protein sequence ID" value="BCX49204.1"/>
    <property type="molecule type" value="Genomic_DNA"/>
</dbReference>
<feature type="compositionally biased region" description="Polar residues" evidence="1">
    <location>
        <begin position="230"/>
        <end position="251"/>
    </location>
</feature>
<feature type="compositionally biased region" description="Low complexity" evidence="1">
    <location>
        <begin position="204"/>
        <end position="224"/>
    </location>
</feature>
<evidence type="ECO:0000313" key="3">
    <source>
        <dbReference type="Proteomes" id="UP001374893"/>
    </source>
</evidence>
<name>A0ABM7RH72_9BACT</name>
<protein>
    <recommendedName>
        <fullName evidence="4">Lipoprotein</fullName>
    </recommendedName>
</protein>
<reference evidence="2 3" key="1">
    <citation type="submission" date="2021-06" db="EMBL/GenBank/DDBJ databases">
        <title>Complete genome of Haloferula helveola possessing various polysaccharide degrading enzymes.</title>
        <authorList>
            <person name="Takami H."/>
            <person name="Huang C."/>
            <person name="Hamasaki K."/>
        </authorList>
    </citation>
    <scope>NUCLEOTIDE SEQUENCE [LARGE SCALE GENOMIC DNA]</scope>
    <source>
        <strain evidence="2 3">CN-1</strain>
    </source>
</reference>
<keyword evidence="3" id="KW-1185">Reference proteome</keyword>
<gene>
    <name evidence="2" type="ORF">HAHE_31120</name>
</gene>
<dbReference type="Proteomes" id="UP001374893">
    <property type="component" value="Chromosome"/>
</dbReference>